<keyword evidence="1" id="KW-0472">Membrane</keyword>
<keyword evidence="1" id="KW-0812">Transmembrane</keyword>
<reference evidence="2 3" key="1">
    <citation type="submission" date="2014-09" db="EMBL/GenBank/DDBJ databases">
        <title>Draft Genome Sequence of Draconibacterium sp. JN14CK-3.</title>
        <authorList>
            <person name="Dong C."/>
            <person name="Lai Q."/>
            <person name="Shao Z."/>
        </authorList>
    </citation>
    <scope>NUCLEOTIDE SEQUENCE [LARGE SCALE GENOMIC DNA]</scope>
    <source>
        <strain evidence="2 3">JN14CK-3</strain>
    </source>
</reference>
<evidence type="ECO:0000313" key="3">
    <source>
        <dbReference type="Proteomes" id="UP000032544"/>
    </source>
</evidence>
<keyword evidence="3" id="KW-1185">Reference proteome</keyword>
<name>A0A0D8J4E8_9BACT</name>
<feature type="transmembrane region" description="Helical" evidence="1">
    <location>
        <begin position="41"/>
        <end position="60"/>
    </location>
</feature>
<keyword evidence="1" id="KW-1133">Transmembrane helix</keyword>
<dbReference type="EMBL" id="JRHC01000011">
    <property type="protein sequence ID" value="KJF41644.1"/>
    <property type="molecule type" value="Genomic_DNA"/>
</dbReference>
<accession>A0A0D8J4E8</accession>
<comment type="caution">
    <text evidence="2">The sequence shown here is derived from an EMBL/GenBank/DDBJ whole genome shotgun (WGS) entry which is preliminary data.</text>
</comment>
<evidence type="ECO:0000313" key="2">
    <source>
        <dbReference type="EMBL" id="KJF41644.1"/>
    </source>
</evidence>
<gene>
    <name evidence="2" type="ORF">LH29_24405</name>
</gene>
<sequence>MLVVAGNAQGTYSIRNLQRASSEELNLYYQKAMNLERMGETLAITGAAAGLLGILGGAALNDDCSSGETSVLCVTAATLMAGGVAATIIGFTMYMTGISRIDRIRKVQFTDSFQLEVIPGGFYCSHPQSYPTGITLRISF</sequence>
<proteinExistence type="predicted"/>
<organism evidence="2 3">
    <name type="scientific">Draconibacterium sediminis</name>
    <dbReference type="NCBI Taxonomy" id="1544798"/>
    <lineage>
        <taxon>Bacteria</taxon>
        <taxon>Pseudomonadati</taxon>
        <taxon>Bacteroidota</taxon>
        <taxon>Bacteroidia</taxon>
        <taxon>Marinilabiliales</taxon>
        <taxon>Prolixibacteraceae</taxon>
        <taxon>Draconibacterium</taxon>
    </lineage>
</organism>
<dbReference type="Proteomes" id="UP000032544">
    <property type="component" value="Unassembled WGS sequence"/>
</dbReference>
<dbReference type="AlphaFoldDB" id="A0A0D8J4E8"/>
<evidence type="ECO:0000256" key="1">
    <source>
        <dbReference type="SAM" id="Phobius"/>
    </source>
</evidence>
<protein>
    <submittedName>
        <fullName evidence="2">Uncharacterized protein</fullName>
    </submittedName>
</protein>
<feature type="transmembrane region" description="Helical" evidence="1">
    <location>
        <begin position="72"/>
        <end position="96"/>
    </location>
</feature>